<dbReference type="Pfam" id="PF08924">
    <property type="entry name" value="Rv2525c_GlyHyd-like"/>
    <property type="match status" value="1"/>
</dbReference>
<feature type="domain" description="Rv2525c-like glycoside hydrolase-like" evidence="1">
    <location>
        <begin position="18"/>
        <end position="176"/>
    </location>
</feature>
<comment type="caution">
    <text evidence="2">The sequence shown here is derived from an EMBL/GenBank/DDBJ whole genome shotgun (WGS) entry which is preliminary data.</text>
</comment>
<dbReference type="Gene3D" id="3.20.20.80">
    <property type="entry name" value="Glycosidases"/>
    <property type="match status" value="1"/>
</dbReference>
<organism evidence="2 3">
    <name type="scientific">Cohnella luojiensis</name>
    <dbReference type="NCBI Taxonomy" id="652876"/>
    <lineage>
        <taxon>Bacteria</taxon>
        <taxon>Bacillati</taxon>
        <taxon>Bacillota</taxon>
        <taxon>Bacilli</taxon>
        <taxon>Bacillales</taxon>
        <taxon>Paenibacillaceae</taxon>
        <taxon>Cohnella</taxon>
    </lineage>
</organism>
<dbReference type="RefSeq" id="WP_135153729.1">
    <property type="nucleotide sequence ID" value="NZ_SOMN01000032.1"/>
</dbReference>
<name>A0A4Y8LSF6_9BACL</name>
<dbReference type="AlphaFoldDB" id="A0A4Y8LSF6"/>
<proteinExistence type="predicted"/>
<dbReference type="Proteomes" id="UP000297900">
    <property type="component" value="Unassembled WGS sequence"/>
</dbReference>
<dbReference type="EMBL" id="SOMN01000032">
    <property type="protein sequence ID" value="TFE23677.1"/>
    <property type="molecule type" value="Genomic_DNA"/>
</dbReference>
<sequence length="247" mass="26875">MVKGIDCSTPLTASTAAKIAKQGYEFAARYLVPSSYAWKRLTAAEANAITVAGMQLISVFETTANRPVGGATAGTEDGKAALNEAQTIGQPTGSAIYFAVDYDAQPKDFAAIEQYLKAAAEQIPGYAAGVYGSYSVIEEMFKRKACDVFWQTYAWSYGKKSEHANVFQYKNNVMVAGVAVDLNESYGGEGWWNTKEEEEPTMSQEDAEKIIRFLSAAWFAATTKEDKAEFNRLADEVRKAAGVPTKS</sequence>
<gene>
    <name evidence="2" type="ORF">E2980_18560</name>
</gene>
<reference evidence="2 3" key="1">
    <citation type="submission" date="2019-03" db="EMBL/GenBank/DDBJ databases">
        <title>Cohnella endophytica sp. nov., a novel endophytic bacterium isolated from bark of Sonneratia apetala.</title>
        <authorList>
            <person name="Tuo L."/>
        </authorList>
    </citation>
    <scope>NUCLEOTIDE SEQUENCE [LARGE SCALE GENOMIC DNA]</scope>
    <source>
        <strain evidence="2 3">CCTCC AB 208254</strain>
    </source>
</reference>
<evidence type="ECO:0000259" key="1">
    <source>
        <dbReference type="Pfam" id="PF08924"/>
    </source>
</evidence>
<dbReference type="InterPro" id="IPR017853">
    <property type="entry name" value="GH"/>
</dbReference>
<dbReference type="SUPFAM" id="SSF51445">
    <property type="entry name" value="(Trans)glycosidases"/>
    <property type="match status" value="1"/>
</dbReference>
<accession>A0A4Y8LSF6</accession>
<protein>
    <submittedName>
        <fullName evidence="2">DUF1906 domain-containing protein</fullName>
    </submittedName>
</protein>
<dbReference type="InterPro" id="IPR015020">
    <property type="entry name" value="Rv2525c-like_Glyco_Hydro-like"/>
</dbReference>
<evidence type="ECO:0000313" key="3">
    <source>
        <dbReference type="Proteomes" id="UP000297900"/>
    </source>
</evidence>
<evidence type="ECO:0000313" key="2">
    <source>
        <dbReference type="EMBL" id="TFE23677.1"/>
    </source>
</evidence>
<dbReference type="OrthoDB" id="1795295at2"/>
<keyword evidence="3" id="KW-1185">Reference proteome</keyword>